<dbReference type="Proteomes" id="UP000186922">
    <property type="component" value="Unassembled WGS sequence"/>
</dbReference>
<accession>A0A1D1V509</accession>
<evidence type="ECO:0000313" key="1">
    <source>
        <dbReference type="EMBL" id="GAU96010.1"/>
    </source>
</evidence>
<dbReference type="AlphaFoldDB" id="A0A1D1V509"/>
<evidence type="ECO:0000313" key="2">
    <source>
        <dbReference type="Proteomes" id="UP000186922"/>
    </source>
</evidence>
<protein>
    <submittedName>
        <fullName evidence="1">Uncharacterized protein</fullName>
    </submittedName>
</protein>
<proteinExistence type="predicted"/>
<reference evidence="1 2" key="1">
    <citation type="journal article" date="2016" name="Nat. Commun.">
        <title>Extremotolerant tardigrade genome and improved radiotolerance of human cultured cells by tardigrade-unique protein.</title>
        <authorList>
            <person name="Hashimoto T."/>
            <person name="Horikawa D.D."/>
            <person name="Saito Y."/>
            <person name="Kuwahara H."/>
            <person name="Kozuka-Hata H."/>
            <person name="Shin-I T."/>
            <person name="Minakuchi Y."/>
            <person name="Ohishi K."/>
            <person name="Motoyama A."/>
            <person name="Aizu T."/>
            <person name="Enomoto A."/>
            <person name="Kondo K."/>
            <person name="Tanaka S."/>
            <person name="Hara Y."/>
            <person name="Koshikawa S."/>
            <person name="Sagara H."/>
            <person name="Miura T."/>
            <person name="Yokobori S."/>
            <person name="Miyagawa K."/>
            <person name="Suzuki Y."/>
            <person name="Kubo T."/>
            <person name="Oyama M."/>
            <person name="Kohara Y."/>
            <person name="Fujiyama A."/>
            <person name="Arakawa K."/>
            <person name="Katayama T."/>
            <person name="Toyoda A."/>
            <person name="Kunieda T."/>
        </authorList>
    </citation>
    <scope>NUCLEOTIDE SEQUENCE [LARGE SCALE GENOMIC DNA]</scope>
    <source>
        <strain evidence="1 2">YOKOZUNA-1</strain>
    </source>
</reference>
<name>A0A1D1V509_RAMVA</name>
<gene>
    <name evidence="1" type="primary">RvY_07518-1</name>
    <name evidence="1" type="synonym">RvY_07518.1</name>
    <name evidence="1" type="ORF">RvY_07518</name>
</gene>
<comment type="caution">
    <text evidence="1">The sequence shown here is derived from an EMBL/GenBank/DDBJ whole genome shotgun (WGS) entry which is preliminary data.</text>
</comment>
<dbReference type="EMBL" id="BDGG01000003">
    <property type="protein sequence ID" value="GAU96010.1"/>
    <property type="molecule type" value="Genomic_DNA"/>
</dbReference>
<sequence length="87" mass="9529">MIAARGCYLKATGAKRSIKPATSAKKWSSEESSLSCRKLRHSPRCSAMQQNIQSRSSSEILICSVPRTEDGFILCDILLLLSKSSLP</sequence>
<organism evidence="1 2">
    <name type="scientific">Ramazzottius varieornatus</name>
    <name type="common">Water bear</name>
    <name type="synonym">Tardigrade</name>
    <dbReference type="NCBI Taxonomy" id="947166"/>
    <lineage>
        <taxon>Eukaryota</taxon>
        <taxon>Metazoa</taxon>
        <taxon>Ecdysozoa</taxon>
        <taxon>Tardigrada</taxon>
        <taxon>Eutardigrada</taxon>
        <taxon>Parachela</taxon>
        <taxon>Hypsibioidea</taxon>
        <taxon>Ramazzottiidae</taxon>
        <taxon>Ramazzottius</taxon>
    </lineage>
</organism>
<keyword evidence="2" id="KW-1185">Reference proteome</keyword>